<evidence type="ECO:0000313" key="2">
    <source>
        <dbReference type="EMBL" id="MBD1262412.1"/>
    </source>
</evidence>
<proteinExistence type="predicted"/>
<dbReference type="AlphaFoldDB" id="A0A316EBG1"/>
<dbReference type="Pfam" id="PF12146">
    <property type="entry name" value="Hydrolase_4"/>
    <property type="match status" value="1"/>
</dbReference>
<evidence type="ECO:0000259" key="1">
    <source>
        <dbReference type="Pfam" id="PF12146"/>
    </source>
</evidence>
<dbReference type="OrthoDB" id="9809549at2"/>
<dbReference type="Proteomes" id="UP000245667">
    <property type="component" value="Unassembled WGS sequence"/>
</dbReference>
<dbReference type="EMBL" id="QGGQ01000001">
    <property type="protein sequence ID" value="PWK26113.1"/>
    <property type="molecule type" value="Genomic_DNA"/>
</dbReference>
<dbReference type="SUPFAM" id="SSF53474">
    <property type="entry name" value="alpha/beta-Hydrolases"/>
    <property type="match status" value="1"/>
</dbReference>
<dbReference type="InterPro" id="IPR029058">
    <property type="entry name" value="AB_hydrolase_fold"/>
</dbReference>
<protein>
    <submittedName>
        <fullName evidence="2">Alpha/beta fold hydrolase</fullName>
    </submittedName>
</protein>
<dbReference type="InterPro" id="IPR053145">
    <property type="entry name" value="AB_hydrolase_Est10"/>
</dbReference>
<reference evidence="3 4" key="1">
    <citation type="submission" date="2018-05" db="EMBL/GenBank/DDBJ databases">
        <title>Genomic Encyclopedia of Archaeal and Bacterial Type Strains, Phase II (KMG-II): from individual species to whole genera.</title>
        <authorList>
            <person name="Goeker M."/>
        </authorList>
    </citation>
    <scope>NUCLEOTIDE SEQUENCE [LARGE SCALE GENOMIC DNA]</scope>
    <source>
        <strain evidence="3 4">DSM 23514</strain>
    </source>
</reference>
<dbReference type="Gene3D" id="3.40.50.1820">
    <property type="entry name" value="alpha/beta hydrolase"/>
    <property type="match status" value="1"/>
</dbReference>
<dbReference type="Proteomes" id="UP000651837">
    <property type="component" value="Unassembled WGS sequence"/>
</dbReference>
<keyword evidence="5" id="KW-1185">Reference proteome</keyword>
<evidence type="ECO:0000313" key="5">
    <source>
        <dbReference type="Proteomes" id="UP000651837"/>
    </source>
</evidence>
<gene>
    <name evidence="2" type="ORF">HZY62_17575</name>
    <name evidence="3" type="ORF">LX92_00858</name>
</gene>
<keyword evidence="2" id="KW-0378">Hydrolase</keyword>
<evidence type="ECO:0000313" key="4">
    <source>
        <dbReference type="Proteomes" id="UP000245667"/>
    </source>
</evidence>
<dbReference type="PANTHER" id="PTHR43265">
    <property type="entry name" value="ESTERASE ESTD"/>
    <property type="match status" value="1"/>
</dbReference>
<comment type="caution">
    <text evidence="3">The sequence shown here is derived from an EMBL/GenBank/DDBJ whole genome shotgun (WGS) entry which is preliminary data.</text>
</comment>
<dbReference type="RefSeq" id="WP_109649002.1">
    <property type="nucleotide sequence ID" value="NZ_JACWLN010000010.1"/>
</dbReference>
<name>A0A316EBG1_9FLAO</name>
<sequence>MAQGNCISIDIKTAKKLKGFSIFLGIFFFFSTQNQVKSQSLDSIKSEKVTFKSKGVILEGTIYKPEHSHAALVIVHGSGQEPRMTGFAELLAKNGISVLTYDKRGVGESGGVYAGPEVGTNNIDSVNLDLLAKDASAAVDILHHKNKKIPIGLVGFSQAGWIIPIAANRNPLVEYMILFSCPTVTTLEQLRFQFYTDGRTDFWENHTEAEVREHIKNDPDRYQFKSTDPKDALSTLSIPGLWLFGEKDIQIPVKLGIEHLNAFKVTGKPFEYCLFPTLGHNTAFSDATEPVDIVIQWINRKYNTNSGAKD</sequence>
<dbReference type="GO" id="GO:0052689">
    <property type="term" value="F:carboxylic ester hydrolase activity"/>
    <property type="evidence" value="ECO:0007669"/>
    <property type="project" value="TreeGrafter"/>
</dbReference>
<feature type="domain" description="Serine aminopeptidase S33" evidence="1">
    <location>
        <begin position="67"/>
        <end position="180"/>
    </location>
</feature>
<evidence type="ECO:0000313" key="3">
    <source>
        <dbReference type="EMBL" id="PWK26113.1"/>
    </source>
</evidence>
<dbReference type="PANTHER" id="PTHR43265:SF1">
    <property type="entry name" value="ESTERASE ESTD"/>
    <property type="match status" value="1"/>
</dbReference>
<dbReference type="InterPro" id="IPR022742">
    <property type="entry name" value="Hydrolase_4"/>
</dbReference>
<organism evidence="3 4">
    <name type="scientific">Maribacter polysiphoniae</name>
    <dbReference type="NCBI Taxonomy" id="429344"/>
    <lineage>
        <taxon>Bacteria</taxon>
        <taxon>Pseudomonadati</taxon>
        <taxon>Bacteroidota</taxon>
        <taxon>Flavobacteriia</taxon>
        <taxon>Flavobacteriales</taxon>
        <taxon>Flavobacteriaceae</taxon>
        <taxon>Maribacter</taxon>
    </lineage>
</organism>
<dbReference type="EMBL" id="JACWLN010000010">
    <property type="protein sequence ID" value="MBD1262412.1"/>
    <property type="molecule type" value="Genomic_DNA"/>
</dbReference>
<accession>A0A316EBG1</accession>
<reference evidence="2 5" key="2">
    <citation type="submission" date="2020-07" db="EMBL/GenBank/DDBJ databases">
        <title>The draft genome sequence of Maribacter polysiphoniae KCTC 22021.</title>
        <authorList>
            <person name="Mu L."/>
        </authorList>
    </citation>
    <scope>NUCLEOTIDE SEQUENCE [LARGE SCALE GENOMIC DNA]</scope>
    <source>
        <strain evidence="2 5">KCTC 22021</strain>
    </source>
</reference>